<name>A0A3B1AAE0_9ZZZZ</name>
<dbReference type="EC" id="2.5.1.18" evidence="2"/>
<evidence type="ECO:0000259" key="1">
    <source>
        <dbReference type="PROSITE" id="PS50404"/>
    </source>
</evidence>
<gene>
    <name evidence="2" type="ORF">MNBD_GAMMA21-456</name>
</gene>
<accession>A0A3B1AAE0</accession>
<feature type="domain" description="GST N-terminal" evidence="1">
    <location>
        <begin position="4"/>
        <end position="84"/>
    </location>
</feature>
<keyword evidence="2" id="KW-0808">Transferase</keyword>
<protein>
    <submittedName>
        <fullName evidence="2">Glutathione S-transferase</fullName>
        <ecNumber evidence="2">2.5.1.18</ecNumber>
    </submittedName>
</protein>
<dbReference type="PANTHER" id="PTHR42673">
    <property type="entry name" value="MALEYLACETOACETATE ISOMERASE"/>
    <property type="match status" value="1"/>
</dbReference>
<dbReference type="PANTHER" id="PTHR42673:SF4">
    <property type="entry name" value="MALEYLACETOACETATE ISOMERASE"/>
    <property type="match status" value="1"/>
</dbReference>
<reference evidence="2" key="1">
    <citation type="submission" date="2018-06" db="EMBL/GenBank/DDBJ databases">
        <authorList>
            <person name="Zhirakovskaya E."/>
        </authorList>
    </citation>
    <scope>NUCLEOTIDE SEQUENCE</scope>
</reference>
<dbReference type="CDD" id="cd03043">
    <property type="entry name" value="GST_N_1"/>
    <property type="match status" value="1"/>
</dbReference>
<organism evidence="2">
    <name type="scientific">hydrothermal vent metagenome</name>
    <dbReference type="NCBI Taxonomy" id="652676"/>
    <lineage>
        <taxon>unclassified sequences</taxon>
        <taxon>metagenomes</taxon>
        <taxon>ecological metagenomes</taxon>
    </lineage>
</organism>
<proteinExistence type="predicted"/>
<dbReference type="InterPro" id="IPR036249">
    <property type="entry name" value="Thioredoxin-like_sf"/>
</dbReference>
<dbReference type="SUPFAM" id="SSF47616">
    <property type="entry name" value="GST C-terminal domain-like"/>
    <property type="match status" value="1"/>
</dbReference>
<dbReference type="GO" id="GO:0004364">
    <property type="term" value="F:glutathione transferase activity"/>
    <property type="evidence" value="ECO:0007669"/>
    <property type="project" value="UniProtKB-EC"/>
</dbReference>
<dbReference type="Pfam" id="PF13409">
    <property type="entry name" value="GST_N_2"/>
    <property type="match status" value="1"/>
</dbReference>
<dbReference type="GO" id="GO:0006559">
    <property type="term" value="P:L-phenylalanine catabolic process"/>
    <property type="evidence" value="ECO:0007669"/>
    <property type="project" value="TreeGrafter"/>
</dbReference>
<dbReference type="SUPFAM" id="SSF52833">
    <property type="entry name" value="Thioredoxin-like"/>
    <property type="match status" value="1"/>
</dbReference>
<dbReference type="CDD" id="cd03194">
    <property type="entry name" value="GST_C_3"/>
    <property type="match status" value="1"/>
</dbReference>
<dbReference type="Gene3D" id="3.40.30.10">
    <property type="entry name" value="Glutaredoxin"/>
    <property type="match status" value="1"/>
</dbReference>
<sequence>MANLILIIGNKNYSSWSLRPWIFMRYFKIPFDEKRIALFTDTMEPDLAMYGSDTKVPVLQDGDRIIWDSLAILDYVSEQYLEGKGWPQNINARALARSICAEMHSSFFHLREALPMNCRKRFRNHPVASEAQREINRIKDLWKMCREKYTRDGRWLFGNFSIADAMYAPIALRFSGYDIALNDDDRAYVDTIISHPDVQEWIDAGKTEPEVIELDEIELAPDVVIEHL</sequence>
<dbReference type="InterPro" id="IPR004045">
    <property type="entry name" value="Glutathione_S-Trfase_N"/>
</dbReference>
<dbReference type="InterPro" id="IPR036282">
    <property type="entry name" value="Glutathione-S-Trfase_C_sf"/>
</dbReference>
<dbReference type="GO" id="GO:0016034">
    <property type="term" value="F:maleylacetoacetate isomerase activity"/>
    <property type="evidence" value="ECO:0007669"/>
    <property type="project" value="TreeGrafter"/>
</dbReference>
<dbReference type="PROSITE" id="PS50404">
    <property type="entry name" value="GST_NTER"/>
    <property type="match status" value="1"/>
</dbReference>
<dbReference type="Gene3D" id="1.20.1050.10">
    <property type="match status" value="1"/>
</dbReference>
<dbReference type="GO" id="GO:0006749">
    <property type="term" value="P:glutathione metabolic process"/>
    <property type="evidence" value="ECO:0007669"/>
    <property type="project" value="TreeGrafter"/>
</dbReference>
<evidence type="ECO:0000313" key="2">
    <source>
        <dbReference type="EMBL" id="VAW96587.1"/>
    </source>
</evidence>
<dbReference type="AlphaFoldDB" id="A0A3B1AAE0"/>
<dbReference type="EMBL" id="UOFR01000039">
    <property type="protein sequence ID" value="VAW96587.1"/>
    <property type="molecule type" value="Genomic_DNA"/>
</dbReference>